<dbReference type="Gene3D" id="3.40.50.300">
    <property type="entry name" value="P-loop containing nucleotide triphosphate hydrolases"/>
    <property type="match status" value="1"/>
</dbReference>
<dbReference type="PROSITE" id="PS00211">
    <property type="entry name" value="ABC_TRANSPORTER_1"/>
    <property type="match status" value="1"/>
</dbReference>
<keyword evidence="6" id="KW-1185">Reference proteome</keyword>
<evidence type="ECO:0000259" key="4">
    <source>
        <dbReference type="PROSITE" id="PS50893"/>
    </source>
</evidence>
<sequence>MKKKLGNFQLDIEFEIDNKTLSLLGPSGCGKSITLKCIAGIETPDEGQIILNGRTLFDHKRKINLLPQDRKVGLLFQSYALFPNMTLEENILIGIRKNRSNKKSLVKNIINDFSLNGLEDNYPHQLSGGQQQRVAIARMIVNEPEILMFDEPFSALDEHLKWQMERELIDIINKHLGEVLYVSHNKNEVFRISDLIAVINNGKIEDFSTKYDLFNSPKSIYSAILSGYKNISKVQRVHSNKILAIDWNLEFQCNDIKDNISYMAIQEHNLDICDCGLTENTFKLSIDNIVENIYSNTIVLSNIEKSNVPIYMEIPKKDFNLKPKKQIYIRFPKEKIVLF</sequence>
<organism evidence="5 6">
    <name type="scientific">Wansuia hejianensis</name>
    <dbReference type="NCBI Taxonomy" id="2763667"/>
    <lineage>
        <taxon>Bacteria</taxon>
        <taxon>Bacillati</taxon>
        <taxon>Bacillota</taxon>
        <taxon>Clostridia</taxon>
        <taxon>Lachnospirales</taxon>
        <taxon>Lachnospiraceae</taxon>
        <taxon>Wansuia</taxon>
    </lineage>
</organism>
<reference evidence="5 6" key="1">
    <citation type="submission" date="2020-08" db="EMBL/GenBank/DDBJ databases">
        <title>Genome public.</title>
        <authorList>
            <person name="Liu C."/>
            <person name="Sun Q."/>
        </authorList>
    </citation>
    <scope>NUCLEOTIDE SEQUENCE [LARGE SCALE GENOMIC DNA]</scope>
    <source>
        <strain evidence="5 6">NSJ-26</strain>
    </source>
</reference>
<name>A0A926EXX1_9FIRM</name>
<evidence type="ECO:0000256" key="3">
    <source>
        <dbReference type="ARBA" id="ARBA00022840"/>
    </source>
</evidence>
<evidence type="ECO:0000256" key="2">
    <source>
        <dbReference type="ARBA" id="ARBA00022741"/>
    </source>
</evidence>
<keyword evidence="1" id="KW-0813">Transport</keyword>
<keyword evidence="2" id="KW-0547">Nucleotide-binding</keyword>
<dbReference type="PROSITE" id="PS50893">
    <property type="entry name" value="ABC_TRANSPORTER_2"/>
    <property type="match status" value="1"/>
</dbReference>
<dbReference type="AlphaFoldDB" id="A0A926EXX1"/>
<gene>
    <name evidence="5" type="ORF">H8689_07700</name>
</gene>
<dbReference type="InterPro" id="IPR050093">
    <property type="entry name" value="ABC_SmlMolc_Importer"/>
</dbReference>
<keyword evidence="3 5" id="KW-0067">ATP-binding</keyword>
<dbReference type="InterPro" id="IPR027417">
    <property type="entry name" value="P-loop_NTPase"/>
</dbReference>
<evidence type="ECO:0000256" key="1">
    <source>
        <dbReference type="ARBA" id="ARBA00022448"/>
    </source>
</evidence>
<dbReference type="GO" id="GO:0016887">
    <property type="term" value="F:ATP hydrolysis activity"/>
    <property type="evidence" value="ECO:0007669"/>
    <property type="project" value="InterPro"/>
</dbReference>
<dbReference type="SMART" id="SM00382">
    <property type="entry name" value="AAA"/>
    <property type="match status" value="1"/>
</dbReference>
<dbReference type="PANTHER" id="PTHR42781">
    <property type="entry name" value="SPERMIDINE/PUTRESCINE IMPORT ATP-BINDING PROTEIN POTA"/>
    <property type="match status" value="1"/>
</dbReference>
<dbReference type="SUPFAM" id="SSF52540">
    <property type="entry name" value="P-loop containing nucleoside triphosphate hydrolases"/>
    <property type="match status" value="1"/>
</dbReference>
<evidence type="ECO:0000313" key="6">
    <source>
        <dbReference type="Proteomes" id="UP000601522"/>
    </source>
</evidence>
<dbReference type="PANTHER" id="PTHR42781:SF4">
    <property type="entry name" value="SPERMIDINE_PUTRESCINE IMPORT ATP-BINDING PROTEIN POTA"/>
    <property type="match status" value="1"/>
</dbReference>
<dbReference type="GO" id="GO:0005524">
    <property type="term" value="F:ATP binding"/>
    <property type="evidence" value="ECO:0007669"/>
    <property type="project" value="UniProtKB-KW"/>
</dbReference>
<protein>
    <submittedName>
        <fullName evidence="5">ATP-binding cassette domain-containing protein</fullName>
    </submittedName>
</protein>
<dbReference type="RefSeq" id="WP_249323834.1">
    <property type="nucleotide sequence ID" value="NZ_JACRTK010000003.1"/>
</dbReference>
<comment type="caution">
    <text evidence="5">The sequence shown here is derived from an EMBL/GenBank/DDBJ whole genome shotgun (WGS) entry which is preliminary data.</text>
</comment>
<evidence type="ECO:0000313" key="5">
    <source>
        <dbReference type="EMBL" id="MBC8590996.1"/>
    </source>
</evidence>
<dbReference type="Pfam" id="PF00005">
    <property type="entry name" value="ABC_tran"/>
    <property type="match status" value="1"/>
</dbReference>
<dbReference type="InterPro" id="IPR003593">
    <property type="entry name" value="AAA+_ATPase"/>
</dbReference>
<dbReference type="Proteomes" id="UP000601522">
    <property type="component" value="Unassembled WGS sequence"/>
</dbReference>
<accession>A0A926EXX1</accession>
<feature type="domain" description="ABC transporter" evidence="4">
    <location>
        <begin position="3"/>
        <end position="226"/>
    </location>
</feature>
<dbReference type="InterPro" id="IPR003439">
    <property type="entry name" value="ABC_transporter-like_ATP-bd"/>
</dbReference>
<proteinExistence type="predicted"/>
<dbReference type="InterPro" id="IPR017871">
    <property type="entry name" value="ABC_transporter-like_CS"/>
</dbReference>
<dbReference type="EMBL" id="JACRTK010000003">
    <property type="protein sequence ID" value="MBC8590996.1"/>
    <property type="molecule type" value="Genomic_DNA"/>
</dbReference>